<sequence>MLTSLVIGIISGWIAGRIMDVKKGGFIRTIITGIAGSFVGSAVIFAGQPQGFCCRRPCCRWKWSWTDTEHL</sequence>
<gene>
    <name evidence="2" type="ORF">A4V09_22970</name>
</gene>
<reference evidence="2" key="1">
    <citation type="submission" date="2017-04" db="EMBL/GenBank/DDBJ databases">
        <title>Complete Genome Sequences of Twelve Strains of a Stable Defined Moderately Diverse Mouse Microbiota 2 (sDMDMm2).</title>
        <authorList>
            <person name="Uchimura Y."/>
            <person name="Wyss M."/>
            <person name="Brugiroux S."/>
            <person name="Limenitakis J.P."/>
            <person name="Stecher B."/>
            <person name="McCoy K.D."/>
            <person name="Macpherson A.J."/>
        </authorList>
    </citation>
    <scope>NUCLEOTIDE SEQUENCE</scope>
    <source>
        <strain evidence="2">YL58</strain>
    </source>
</reference>
<evidence type="ECO:0000313" key="3">
    <source>
        <dbReference type="Proteomes" id="UP000092574"/>
    </source>
</evidence>
<accession>A0A1C7IIZ6</accession>
<dbReference type="RefSeq" id="WP_065544442.1">
    <property type="nucleotide sequence ID" value="NZ_CP015405.2"/>
</dbReference>
<keyword evidence="1" id="KW-0812">Transmembrane</keyword>
<dbReference type="KEGG" id="byl:A4V09_22970"/>
<name>A0A1C7IIZ6_9FIRM</name>
<keyword evidence="1" id="KW-0472">Membrane</keyword>
<dbReference type="STRING" id="1796616.A4V09_22970"/>
<keyword evidence="1" id="KW-1133">Transmembrane helix</keyword>
<feature type="transmembrane region" description="Helical" evidence="1">
    <location>
        <begin position="26"/>
        <end position="47"/>
    </location>
</feature>
<dbReference type="Proteomes" id="UP000092574">
    <property type="component" value="Chromosome"/>
</dbReference>
<organism evidence="2 3">
    <name type="scientific">Blautia pseudococcoides</name>
    <dbReference type="NCBI Taxonomy" id="1796616"/>
    <lineage>
        <taxon>Bacteria</taxon>
        <taxon>Bacillati</taxon>
        <taxon>Bacillota</taxon>
        <taxon>Clostridia</taxon>
        <taxon>Lachnospirales</taxon>
        <taxon>Lachnospiraceae</taxon>
        <taxon>Blautia</taxon>
    </lineage>
</organism>
<evidence type="ECO:0000313" key="2">
    <source>
        <dbReference type="EMBL" id="ANU78359.1"/>
    </source>
</evidence>
<dbReference type="EMBL" id="CP015405">
    <property type="protein sequence ID" value="ANU78359.1"/>
    <property type="molecule type" value="Genomic_DNA"/>
</dbReference>
<evidence type="ECO:0000256" key="1">
    <source>
        <dbReference type="SAM" id="Phobius"/>
    </source>
</evidence>
<dbReference type="AlphaFoldDB" id="A0A1C7IIZ6"/>
<evidence type="ECO:0008006" key="4">
    <source>
        <dbReference type="Google" id="ProtNLM"/>
    </source>
</evidence>
<keyword evidence="3" id="KW-1185">Reference proteome</keyword>
<proteinExistence type="predicted"/>
<protein>
    <recommendedName>
        <fullName evidence="4">Transglycosylase associated protein</fullName>
    </recommendedName>
</protein>